<comment type="subcellular location">
    <subcellularLocation>
        <location evidence="1">Cell membrane</location>
        <topology evidence="1">Peripheral membrane protein</topology>
    </subcellularLocation>
</comment>
<dbReference type="EMBL" id="JBHTBE010000001">
    <property type="protein sequence ID" value="MFC7267793.1"/>
    <property type="molecule type" value="Genomic_DNA"/>
</dbReference>
<comment type="similarity">
    <text evidence="2">Belongs to the CDP-glycerol glycerophosphotransferase family.</text>
</comment>
<dbReference type="Proteomes" id="UP001596507">
    <property type="component" value="Unassembled WGS sequence"/>
</dbReference>
<comment type="caution">
    <text evidence="7">The sequence shown here is derived from an EMBL/GenBank/DDBJ whole genome shotgun (WGS) entry which is preliminary data.</text>
</comment>
<evidence type="ECO:0000313" key="8">
    <source>
        <dbReference type="Proteomes" id="UP001596507"/>
    </source>
</evidence>
<evidence type="ECO:0000256" key="3">
    <source>
        <dbReference type="ARBA" id="ARBA00022475"/>
    </source>
</evidence>
<evidence type="ECO:0000256" key="2">
    <source>
        <dbReference type="ARBA" id="ARBA00010488"/>
    </source>
</evidence>
<keyword evidence="3" id="KW-1003">Cell membrane</keyword>
<sequence length="413" mass="44486">MIDKLLEGKLLTLLVGSVFRAVEIFVRAIHLGVRGVRLVVQEKLTTPIDRRISRVGKRRVARTATVDDASIVFVETDGEYTGDAKYIAEELLRRAPAHTITWVLRAPSVGPFPREFRFVREGTADCFRAIARAKVVVHDGRRLHEAGVVKSPDQLWLQAWPGGSALDPQTDVVLTGSTSEDDLLAGAPARRLRLGHARNDLLVDTSPGRSAALRKKVLDRLHVAETGQRFLLYAPARSDDALAAPLSGIDFAALRSTLSERFGGTWDVLVRAPHVARAEADMWLAGLPAYCHNASRHPDLQELLAVADAGMTDRSGWMSDYLLTGRPAFLFATPLGAERAGAADLPLPVATSSAELLAAVAHFDREAHADAIGQFLSRRGSVDDGGSAARIVDEIIQCAGRPAGGAPGSRESA</sequence>
<dbReference type="SUPFAM" id="SSF53756">
    <property type="entry name" value="UDP-Glycosyltransferase/glycogen phosphorylase"/>
    <property type="match status" value="1"/>
</dbReference>
<keyword evidence="8" id="KW-1185">Reference proteome</keyword>
<proteinExistence type="inferred from homology"/>
<dbReference type="InterPro" id="IPR007554">
    <property type="entry name" value="Glycerophosphate_synth"/>
</dbReference>
<accession>A0ABW2H8W4</accession>
<keyword evidence="6" id="KW-0472">Membrane</keyword>
<dbReference type="Gene3D" id="3.40.50.12580">
    <property type="match status" value="1"/>
</dbReference>
<dbReference type="Gene3D" id="3.40.50.11820">
    <property type="match status" value="1"/>
</dbReference>
<organism evidence="7 8">
    <name type="scientific">Microbacterium fluvii</name>
    <dbReference type="NCBI Taxonomy" id="415215"/>
    <lineage>
        <taxon>Bacteria</taxon>
        <taxon>Bacillati</taxon>
        <taxon>Actinomycetota</taxon>
        <taxon>Actinomycetes</taxon>
        <taxon>Micrococcales</taxon>
        <taxon>Microbacteriaceae</taxon>
        <taxon>Microbacterium</taxon>
    </lineage>
</organism>
<dbReference type="Pfam" id="PF04464">
    <property type="entry name" value="Glyphos_transf"/>
    <property type="match status" value="2"/>
</dbReference>
<evidence type="ECO:0000256" key="1">
    <source>
        <dbReference type="ARBA" id="ARBA00004202"/>
    </source>
</evidence>
<evidence type="ECO:0000256" key="6">
    <source>
        <dbReference type="ARBA" id="ARBA00023136"/>
    </source>
</evidence>
<gene>
    <name evidence="7" type="ORF">ACFQRL_02330</name>
</gene>
<reference evidence="8" key="1">
    <citation type="journal article" date="2019" name="Int. J. Syst. Evol. Microbiol.">
        <title>The Global Catalogue of Microorganisms (GCM) 10K type strain sequencing project: providing services to taxonomists for standard genome sequencing and annotation.</title>
        <authorList>
            <consortium name="The Broad Institute Genomics Platform"/>
            <consortium name="The Broad Institute Genome Sequencing Center for Infectious Disease"/>
            <person name="Wu L."/>
            <person name="Ma J."/>
        </authorList>
    </citation>
    <scope>NUCLEOTIDE SEQUENCE [LARGE SCALE GENOMIC DNA]</scope>
    <source>
        <strain evidence="8">CGMCC 1.15772</strain>
    </source>
</reference>
<protein>
    <submittedName>
        <fullName evidence="7">CDP-glycerol glycerophosphotransferase family protein</fullName>
    </submittedName>
</protein>
<dbReference type="InterPro" id="IPR043149">
    <property type="entry name" value="TagF_N"/>
</dbReference>
<evidence type="ECO:0000256" key="5">
    <source>
        <dbReference type="ARBA" id="ARBA00022944"/>
    </source>
</evidence>
<keyword evidence="4" id="KW-0808">Transferase</keyword>
<dbReference type="RefSeq" id="WP_262872722.1">
    <property type="nucleotide sequence ID" value="NZ_BAABKW010000018.1"/>
</dbReference>
<evidence type="ECO:0000313" key="7">
    <source>
        <dbReference type="EMBL" id="MFC7267793.1"/>
    </source>
</evidence>
<keyword evidence="5" id="KW-0777">Teichoic acid biosynthesis</keyword>
<dbReference type="InterPro" id="IPR043148">
    <property type="entry name" value="TagF_C"/>
</dbReference>
<evidence type="ECO:0000256" key="4">
    <source>
        <dbReference type="ARBA" id="ARBA00022679"/>
    </source>
</evidence>
<name>A0ABW2H8W4_9MICO</name>